<keyword evidence="2" id="KW-1133">Transmembrane helix</keyword>
<comment type="caution">
    <text evidence="3">The sequence shown here is derived from an EMBL/GenBank/DDBJ whole genome shotgun (WGS) entry which is preliminary data.</text>
</comment>
<accession>A0ABV6U733</accession>
<proteinExistence type="predicted"/>
<dbReference type="RefSeq" id="WP_204015062.1">
    <property type="nucleotide sequence ID" value="NZ_JBHMQT010000038.1"/>
</dbReference>
<evidence type="ECO:0008006" key="5">
    <source>
        <dbReference type="Google" id="ProtNLM"/>
    </source>
</evidence>
<dbReference type="Proteomes" id="UP001589870">
    <property type="component" value="Unassembled WGS sequence"/>
</dbReference>
<protein>
    <recommendedName>
        <fullName evidence="5">DUF3040 domain-containing protein</fullName>
    </recommendedName>
</protein>
<evidence type="ECO:0000256" key="1">
    <source>
        <dbReference type="SAM" id="MobiDB-lite"/>
    </source>
</evidence>
<keyword evidence="2" id="KW-0472">Membrane</keyword>
<feature type="region of interest" description="Disordered" evidence="1">
    <location>
        <begin position="1"/>
        <end position="23"/>
    </location>
</feature>
<evidence type="ECO:0000256" key="2">
    <source>
        <dbReference type="SAM" id="Phobius"/>
    </source>
</evidence>
<keyword evidence="4" id="KW-1185">Reference proteome</keyword>
<name>A0ABV6U733_9ACTN</name>
<reference evidence="3 4" key="1">
    <citation type="submission" date="2024-09" db="EMBL/GenBank/DDBJ databases">
        <authorList>
            <person name="Sun Q."/>
            <person name="Mori K."/>
        </authorList>
    </citation>
    <scope>NUCLEOTIDE SEQUENCE [LARGE SCALE GENOMIC DNA]</scope>
    <source>
        <strain evidence="3 4">TBRC 1851</strain>
    </source>
</reference>
<feature type="transmembrane region" description="Helical" evidence="2">
    <location>
        <begin position="60"/>
        <end position="81"/>
    </location>
</feature>
<dbReference type="EMBL" id="JBHMQT010000038">
    <property type="protein sequence ID" value="MFC0864226.1"/>
    <property type="molecule type" value="Genomic_DNA"/>
</dbReference>
<evidence type="ECO:0000313" key="4">
    <source>
        <dbReference type="Proteomes" id="UP001589870"/>
    </source>
</evidence>
<keyword evidence="2" id="KW-0812">Transmembrane</keyword>
<sequence length="95" mass="10141">MGEEPTRRGEEPSWGEEQVSPTGKAMVQATPMDVIRIRIASFVLLFCVAVGILSAASREFWLTGVVAVIALGVVISIAFAVRKQRKLGGGPESRG</sequence>
<feature type="compositionally biased region" description="Basic and acidic residues" evidence="1">
    <location>
        <begin position="1"/>
        <end position="11"/>
    </location>
</feature>
<evidence type="ECO:0000313" key="3">
    <source>
        <dbReference type="EMBL" id="MFC0864226.1"/>
    </source>
</evidence>
<organism evidence="3 4">
    <name type="scientific">Sphaerimonospora cavernae</name>
    <dbReference type="NCBI Taxonomy" id="1740611"/>
    <lineage>
        <taxon>Bacteria</taxon>
        <taxon>Bacillati</taxon>
        <taxon>Actinomycetota</taxon>
        <taxon>Actinomycetes</taxon>
        <taxon>Streptosporangiales</taxon>
        <taxon>Streptosporangiaceae</taxon>
        <taxon>Sphaerimonospora</taxon>
    </lineage>
</organism>
<feature type="transmembrane region" description="Helical" evidence="2">
    <location>
        <begin position="35"/>
        <end position="54"/>
    </location>
</feature>
<gene>
    <name evidence="3" type="ORF">ACFHYQ_18180</name>
</gene>